<protein>
    <submittedName>
        <fullName evidence="1">Uncharacterized protein</fullName>
    </submittedName>
</protein>
<proteinExistence type="predicted"/>
<reference evidence="1" key="1">
    <citation type="submission" date="2020-10" db="EMBL/GenBank/DDBJ databases">
        <authorList>
            <person name="Gilroy R."/>
        </authorList>
    </citation>
    <scope>NUCLEOTIDE SEQUENCE</scope>
    <source>
        <strain evidence="1">B1-15692</strain>
    </source>
</reference>
<organism evidence="1 2">
    <name type="scientific">Candidatus Cryptobacteroides faecipullorum</name>
    <dbReference type="NCBI Taxonomy" id="2840764"/>
    <lineage>
        <taxon>Bacteria</taxon>
        <taxon>Pseudomonadati</taxon>
        <taxon>Bacteroidota</taxon>
        <taxon>Bacteroidia</taxon>
        <taxon>Bacteroidales</taxon>
        <taxon>Candidatus Cryptobacteroides</taxon>
    </lineage>
</organism>
<gene>
    <name evidence="1" type="ORF">IAB99_07435</name>
</gene>
<comment type="caution">
    <text evidence="1">The sequence shown here is derived from an EMBL/GenBank/DDBJ whole genome shotgun (WGS) entry which is preliminary data.</text>
</comment>
<accession>A0A9D9I7S2</accession>
<evidence type="ECO:0000313" key="1">
    <source>
        <dbReference type="EMBL" id="MBO8467579.1"/>
    </source>
</evidence>
<dbReference type="Proteomes" id="UP000823660">
    <property type="component" value="Unassembled WGS sequence"/>
</dbReference>
<reference evidence="1" key="2">
    <citation type="journal article" date="2021" name="PeerJ">
        <title>Extensive microbial diversity within the chicken gut microbiome revealed by metagenomics and culture.</title>
        <authorList>
            <person name="Gilroy R."/>
            <person name="Ravi A."/>
            <person name="Getino M."/>
            <person name="Pursley I."/>
            <person name="Horton D.L."/>
            <person name="Alikhan N.F."/>
            <person name="Baker D."/>
            <person name="Gharbi K."/>
            <person name="Hall N."/>
            <person name="Watson M."/>
            <person name="Adriaenssens E.M."/>
            <person name="Foster-Nyarko E."/>
            <person name="Jarju S."/>
            <person name="Secka A."/>
            <person name="Antonio M."/>
            <person name="Oren A."/>
            <person name="Chaudhuri R.R."/>
            <person name="La Ragione R."/>
            <person name="Hildebrand F."/>
            <person name="Pallen M.J."/>
        </authorList>
    </citation>
    <scope>NUCLEOTIDE SEQUENCE</scope>
    <source>
        <strain evidence="1">B1-15692</strain>
    </source>
</reference>
<evidence type="ECO:0000313" key="2">
    <source>
        <dbReference type="Proteomes" id="UP000823660"/>
    </source>
</evidence>
<dbReference type="AlphaFoldDB" id="A0A9D9I7S2"/>
<name>A0A9D9I7S2_9BACT</name>
<feature type="non-terminal residue" evidence="1">
    <location>
        <position position="1"/>
    </location>
</feature>
<sequence length="166" mass="19381">TLYQAVEDRNNRDEVEQDGPYKCVSSNAWLGAGYYFWDTNIRLAHWWGKTAYKGKYMVCRIDYTCDYDAVFDLVGDMAALQLMKNTFDFLNSIGKPCTVSGVIEYLKRKTDFGIKYIAVRAKDEKFPEQDDRILFISGDRPYLNLNPRIQLCFFDKSVFNGYEYLS</sequence>
<dbReference type="EMBL" id="JADIMH010000042">
    <property type="protein sequence ID" value="MBO8467579.1"/>
    <property type="molecule type" value="Genomic_DNA"/>
</dbReference>